<evidence type="ECO:0000313" key="2">
    <source>
        <dbReference type="Proteomes" id="UP001168642"/>
    </source>
</evidence>
<protein>
    <submittedName>
        <fullName evidence="1">Uncharacterized protein</fullName>
    </submittedName>
</protein>
<gene>
    <name evidence="1" type="ORF">QVZ41_13935</name>
</gene>
<organism evidence="1 2">
    <name type="scientific">Wenyingzhuangia gilva</name>
    <dbReference type="NCBI Taxonomy" id="3057677"/>
    <lineage>
        <taxon>Bacteria</taxon>
        <taxon>Pseudomonadati</taxon>
        <taxon>Bacteroidota</taxon>
        <taxon>Flavobacteriia</taxon>
        <taxon>Flavobacteriales</taxon>
        <taxon>Flavobacteriaceae</taxon>
        <taxon>Wenyingzhuangia</taxon>
    </lineage>
</organism>
<sequence length="181" mass="21502">MLNSTFEIEIIEIGWYNGEKSAPYDRCAHGYLKVIIGTEIVVKPDLWLNISASGLHLLRTLESNHTKENQLFRILLPTDGHHLNHLPEDECVTIETEMDNGYNWWIEHDNSYVNLTTESNTITKIKIEEYSEQIIQFINKIEEFFSKDIKKTIPESEYDHKGYLMFKKEWRKTKNKFEKYK</sequence>
<name>A0ABT8VVD9_9FLAO</name>
<proteinExistence type="predicted"/>
<evidence type="ECO:0000313" key="1">
    <source>
        <dbReference type="EMBL" id="MDO3695947.1"/>
    </source>
</evidence>
<comment type="caution">
    <text evidence="1">The sequence shown here is derived from an EMBL/GenBank/DDBJ whole genome shotgun (WGS) entry which is preliminary data.</text>
</comment>
<accession>A0ABT8VVD9</accession>
<keyword evidence="2" id="KW-1185">Reference proteome</keyword>
<reference evidence="1" key="1">
    <citation type="submission" date="2023-07" db="EMBL/GenBank/DDBJ databases">
        <title>Wenyingzhuangia sp. chi5 genome sequencing and assembly.</title>
        <authorList>
            <person name="Park S."/>
        </authorList>
    </citation>
    <scope>NUCLEOTIDE SEQUENCE</scope>
    <source>
        <strain evidence="1">Chi5</strain>
    </source>
</reference>
<dbReference type="RefSeq" id="WP_302885253.1">
    <property type="nucleotide sequence ID" value="NZ_JAUMIT010000012.1"/>
</dbReference>
<dbReference type="EMBL" id="JAUMIT010000012">
    <property type="protein sequence ID" value="MDO3695947.1"/>
    <property type="molecule type" value="Genomic_DNA"/>
</dbReference>
<dbReference type="Proteomes" id="UP001168642">
    <property type="component" value="Unassembled WGS sequence"/>
</dbReference>